<dbReference type="SMART" id="SM01147">
    <property type="entry name" value="DUF1087"/>
    <property type="match status" value="1"/>
</dbReference>
<dbReference type="Pfam" id="PF00271">
    <property type="entry name" value="Helicase_C"/>
    <property type="match status" value="1"/>
</dbReference>
<comment type="catalytic activity">
    <reaction evidence="11">
        <text>ATP + H2O = ADP + phosphate + H(+)</text>
        <dbReference type="Rhea" id="RHEA:13065"/>
        <dbReference type="ChEBI" id="CHEBI:15377"/>
        <dbReference type="ChEBI" id="CHEBI:15378"/>
        <dbReference type="ChEBI" id="CHEBI:30616"/>
        <dbReference type="ChEBI" id="CHEBI:43474"/>
        <dbReference type="ChEBI" id="CHEBI:456216"/>
    </reaction>
</comment>
<dbReference type="PROSITE" id="PS50016">
    <property type="entry name" value="ZF_PHD_2"/>
    <property type="match status" value="1"/>
</dbReference>
<dbReference type="InterPro" id="IPR001650">
    <property type="entry name" value="Helicase_C-like"/>
</dbReference>
<dbReference type="InterPro" id="IPR019786">
    <property type="entry name" value="Zinc_finger_PHD-type_CS"/>
</dbReference>
<evidence type="ECO:0000259" key="16">
    <source>
        <dbReference type="PROSITE" id="PS51192"/>
    </source>
</evidence>
<feature type="region of interest" description="Disordered" evidence="13">
    <location>
        <begin position="1423"/>
        <end position="1575"/>
    </location>
</feature>
<dbReference type="Gene3D" id="1.10.10.60">
    <property type="entry name" value="Homeodomain-like"/>
    <property type="match status" value="1"/>
</dbReference>
<dbReference type="InterPro" id="IPR001965">
    <property type="entry name" value="Znf_PHD"/>
</dbReference>
<sequence>MGTLHNKLVMQTRLIGWRCSIGCCSRESSPLHPPTPNTAQFGFHGNSERLPVELVRSAAMPAYPAPGDMLPSGLDDMSDREDHGHRSGSESSTYSSLKKKKKKPKEKKERKTKPRKKDEDEDDDDDDDGNMKEPKSSSQLMQEWGLEDVQYAFSEDDYKTITNYKAFSQFLRPLIAKKNPKIPMSKMMTVLGAKWREFSANNPFKGTSATAVAAAVAAAVETVNVAPPICIRSIQQISPSGPIKKAKTKEGKGPGAKKKSKPVKETKKKGKPKKSKSKAGQGGKRKKGSSSEEDFLDDFSDFDDISIHSASVRSDTSAAPKKKSARRGRKKRKNHQDYCEVCQQGGEIILCDTCPRAYHLVCLDPELEKAPEGKWSCPHCEKEGIQWEAKDDEEEEDEVAGEEEDDHMEFCRCPPLKGKVQKILHWAWGDPPLPPEVPLGRDGEKVDALAKMPLKGRPERQLFVKWAALSYWHCSWVSELQLELYHTVMYRNYQRKNDMDEPPPYDYGSGEEELNSEKRRSKDPQYAAMEERFYRYGIKPEWMIIHRILNHSFDKDGDVHYLIKWRDLPYDQCTWETDEFDVPDYDSFKQAYWDHRDQVLGESHHPLLFRKGKRLKEEGKRREPPPDTPVVDPTIKFEQQPWYIDDTGGTLHPYQLEGLNWLRFSWAQGTDTILADEMGLGKTVQTIVFLYSLYKEGHSKGPFLVSAPLSTIINWEREFEMWAPDFYVVTYTGDKDSRAVIRENEFTFEDGTVKSGRKVFRMKRFSSQKDTPIKFHVLLTSYELITIDQAILGSITWACLVVDEAHRLKNNQSKFFRILNGYKIYYKLLLTGTPLQNNLEELFHLLNFLTPERFNNLEGFLEEFADISKEDQIKKLHDLLGPHMLRRLKADVFKNMPAKTELIVRVELSPMQKKYYKFILTRNFEALNSKGGGNQVSLLNIMMDLKKCCNHPYLFPVAAVVRRAGEGRRTFGGPQFISLQWFIVSTLKSSGKLTLLQKMLKKLKDEGHRVLIFSQMTKMLDLLEDFLEFEGYKYERIDGGITGGLRQEAIDRFNAPGAQQFCFLLSTRAGGLGINLATADTAFSRAHRIGQNKKVMIYRFVTRASVEERITQVAKRKMMLTHLVVRPGLGSKTGSMSKQELDDILKFGTEELFKDDVEAARTMGDNKEGEEGSVIHYDDNAISKLLDRSQDATEDTEIQNMNEYLSSFKVAQYVVREEDGEEEVQREIIKQEENVDPDYWEKLLRHHYEQQQEDLARNLGKGKRIRKQVNYNDASQEDQGGRRQSRRQLKSDRDKPLPPLLARVSGNIEVLGFNARQRKAFLNAIMRWGMPPQDAFNSHWLVRDLRGKSEKEFRAYVSLFMRHLCEPGADGAETFADGVPREGLSRQHVLTRIGVMSLVRKKVMNYLMHFMCKGLELKKLTESVSSDPNTPVPASPVPTQPSTPVPSEKTESVSGSQEDKEITEPESTKSQDPEQPIMPEPSPAPEKTNEGEELKSRSPEGKGMEESEKNTSPVLSEPSSKQAQPPTKPSEQSANQTPLVSTAMPDDLKSEDPPENQLNGEKDARDDVDESHRDDKNSIKTRFMFNIADGGFTELHTLWQNEERAAVSSGKMYDIWHRRHDYWLLAGIVTHGYARWQDIQNDPRYAILNEPFKTEMHKGNYLEMKNKFLARRFKLLEQALVIEEQLRRAAYLNMTQDPSHPAMALNTRFAEVECLAESHQHLSKESLAGNKPANAVLHKGHYLKILQTP</sequence>
<accession>A0ABQ8M8C9</accession>
<feature type="compositionally biased region" description="Polar residues" evidence="13">
    <location>
        <begin position="1510"/>
        <end position="1540"/>
    </location>
</feature>
<feature type="region of interest" description="Disordered" evidence="13">
    <location>
        <begin position="312"/>
        <end position="336"/>
    </location>
</feature>
<dbReference type="Pfam" id="PF00628">
    <property type="entry name" value="PHD"/>
    <property type="match status" value="1"/>
</dbReference>
<reference evidence="18 19" key="1">
    <citation type="submission" date="2022-01" db="EMBL/GenBank/DDBJ databases">
        <title>A high-quality chromosome-level genome assembly of rohu carp, Labeo rohita.</title>
        <authorList>
            <person name="Arick M.A. II"/>
            <person name="Hsu C.-Y."/>
            <person name="Magbanua Z."/>
            <person name="Pechanova O."/>
            <person name="Grover C."/>
            <person name="Miller E."/>
            <person name="Thrash A."/>
            <person name="Ezzel L."/>
            <person name="Alam S."/>
            <person name="Benzie J."/>
            <person name="Hamilton M."/>
            <person name="Karsi A."/>
            <person name="Lawrence M.L."/>
            <person name="Peterson D.G."/>
        </authorList>
    </citation>
    <scope>NUCLEOTIDE SEQUENCE [LARGE SCALE GENOMIC DNA]</scope>
    <source>
        <strain evidence="19">BAU-BD-2019</strain>
        <tissue evidence="18">Blood</tissue>
    </source>
</reference>
<dbReference type="Pfam" id="PF00176">
    <property type="entry name" value="SNF2-rel_dom"/>
    <property type="match status" value="1"/>
</dbReference>
<evidence type="ECO:0000256" key="4">
    <source>
        <dbReference type="ARBA" id="ARBA00022737"/>
    </source>
</evidence>
<evidence type="ECO:0000259" key="14">
    <source>
        <dbReference type="PROSITE" id="PS50013"/>
    </source>
</evidence>
<dbReference type="CDD" id="cd18667">
    <property type="entry name" value="CD1_tandem_CHD3-4_like"/>
    <property type="match status" value="1"/>
</dbReference>
<protein>
    <submittedName>
        <fullName evidence="18">Chromodomain-helicase-DNA-binding protein 5</fullName>
    </submittedName>
</protein>
<name>A0ABQ8M8C9_LABRO</name>
<dbReference type="Gene3D" id="2.40.50.40">
    <property type="match status" value="2"/>
</dbReference>
<feature type="region of interest" description="Disordered" evidence="13">
    <location>
        <begin position="386"/>
        <end position="405"/>
    </location>
</feature>
<feature type="region of interest" description="Disordered" evidence="13">
    <location>
        <begin position="500"/>
        <end position="523"/>
    </location>
</feature>
<keyword evidence="7" id="KW-0378">Hydrolase</keyword>
<dbReference type="InterPro" id="IPR027417">
    <property type="entry name" value="P-loop_NTPase"/>
</dbReference>
<dbReference type="SMART" id="SM00249">
    <property type="entry name" value="PHD"/>
    <property type="match status" value="1"/>
</dbReference>
<dbReference type="InterPro" id="IPR000953">
    <property type="entry name" value="Chromo/chromo_shadow_dom"/>
</dbReference>
<keyword evidence="10" id="KW-0539">Nucleus</keyword>
<feature type="compositionally biased region" description="Basic residues" evidence="13">
    <location>
        <begin position="97"/>
        <end position="115"/>
    </location>
</feature>
<comment type="caution">
    <text evidence="18">The sequence shown here is derived from an EMBL/GenBank/DDBJ whole genome shotgun (WGS) entry which is preliminary data.</text>
</comment>
<dbReference type="Gene3D" id="3.30.40.10">
    <property type="entry name" value="Zinc/RING finger domain, C3HC4 (zinc finger)"/>
    <property type="match status" value="1"/>
</dbReference>
<evidence type="ECO:0000256" key="11">
    <source>
        <dbReference type="ARBA" id="ARBA00049360"/>
    </source>
</evidence>
<feature type="compositionally biased region" description="Basic residues" evidence="13">
    <location>
        <begin position="320"/>
        <end position="334"/>
    </location>
</feature>
<keyword evidence="19" id="KW-1185">Reference proteome</keyword>
<dbReference type="PANTHER" id="PTHR45623">
    <property type="entry name" value="CHROMODOMAIN-HELICASE-DNA-BINDING PROTEIN 3-RELATED-RELATED"/>
    <property type="match status" value="1"/>
</dbReference>
<dbReference type="InterPro" id="IPR012957">
    <property type="entry name" value="CHD_C2"/>
</dbReference>
<comment type="similarity">
    <text evidence="2">Belongs to the SNF2/RAD54 helicase family.</text>
</comment>
<keyword evidence="8" id="KW-0862">Zinc</keyword>
<dbReference type="PROSITE" id="PS51192">
    <property type="entry name" value="HELICASE_ATP_BIND_1"/>
    <property type="match status" value="1"/>
</dbReference>
<evidence type="ECO:0000256" key="13">
    <source>
        <dbReference type="SAM" id="MobiDB-lite"/>
    </source>
</evidence>
<feature type="region of interest" description="Disordered" evidence="13">
    <location>
        <begin position="241"/>
        <end position="294"/>
    </location>
</feature>
<dbReference type="InterPro" id="IPR012958">
    <property type="entry name" value="CHD_N"/>
</dbReference>
<dbReference type="PROSITE" id="PS01359">
    <property type="entry name" value="ZF_PHD_1"/>
    <property type="match status" value="1"/>
</dbReference>
<evidence type="ECO:0000256" key="12">
    <source>
        <dbReference type="PROSITE-ProRule" id="PRU00146"/>
    </source>
</evidence>
<feature type="compositionally biased region" description="Basic residues" evidence="13">
    <location>
        <begin position="255"/>
        <end position="288"/>
    </location>
</feature>
<feature type="compositionally biased region" description="Pro residues" evidence="13">
    <location>
        <begin position="1430"/>
        <end position="1444"/>
    </location>
</feature>
<dbReference type="InterPro" id="IPR009463">
    <property type="entry name" value="DUF1087"/>
</dbReference>
<keyword evidence="6 12" id="KW-0863">Zinc-finger</keyword>
<dbReference type="Pfam" id="PF08074">
    <property type="entry name" value="CHDCT2"/>
    <property type="match status" value="1"/>
</dbReference>
<feature type="region of interest" description="Disordered" evidence="13">
    <location>
        <begin position="1269"/>
        <end position="1298"/>
    </location>
</feature>
<dbReference type="Pfam" id="PF00385">
    <property type="entry name" value="Chromo"/>
    <property type="match status" value="1"/>
</dbReference>
<keyword evidence="3" id="KW-0479">Metal-binding</keyword>
<dbReference type="PANTHER" id="PTHR45623:SF6">
    <property type="entry name" value="CHROMODOMAIN-HELICASE-DNA-BINDING PROTEIN 5"/>
    <property type="match status" value="1"/>
</dbReference>
<evidence type="ECO:0000313" key="18">
    <source>
        <dbReference type="EMBL" id="KAI2659125.1"/>
    </source>
</evidence>
<feature type="domain" description="Helicase C-terminal" evidence="17">
    <location>
        <begin position="995"/>
        <end position="1175"/>
    </location>
</feature>
<dbReference type="SMART" id="SM00487">
    <property type="entry name" value="DEXDc"/>
    <property type="match status" value="1"/>
</dbReference>
<evidence type="ECO:0000313" key="19">
    <source>
        <dbReference type="Proteomes" id="UP000830375"/>
    </source>
</evidence>
<feature type="domain" description="Helicase ATP-binding" evidence="16">
    <location>
        <begin position="663"/>
        <end position="852"/>
    </location>
</feature>
<feature type="compositionally biased region" description="Acidic residues" evidence="13">
    <location>
        <begin position="119"/>
        <end position="128"/>
    </location>
</feature>
<dbReference type="InterPro" id="IPR011011">
    <property type="entry name" value="Znf_FYVE_PHD"/>
</dbReference>
<feature type="compositionally biased region" description="Basic and acidic residues" evidence="13">
    <location>
        <begin position="1560"/>
        <end position="1575"/>
    </location>
</feature>
<dbReference type="CDD" id="cd15531">
    <property type="entry name" value="PHD1_CHD_II"/>
    <property type="match status" value="1"/>
</dbReference>
<dbReference type="InterPro" id="IPR019787">
    <property type="entry name" value="Znf_PHD-finger"/>
</dbReference>
<dbReference type="Pfam" id="PF06461">
    <property type="entry name" value="CHDII_SANT-like"/>
    <property type="match status" value="1"/>
</dbReference>
<feature type="compositionally biased region" description="Acidic residues" evidence="13">
    <location>
        <begin position="390"/>
        <end position="405"/>
    </location>
</feature>
<proteinExistence type="inferred from homology"/>
<dbReference type="Pfam" id="PF08073">
    <property type="entry name" value="CHDNT"/>
    <property type="match status" value="1"/>
</dbReference>
<dbReference type="InterPro" id="IPR023780">
    <property type="entry name" value="Chromo_domain"/>
</dbReference>
<evidence type="ECO:0000256" key="3">
    <source>
        <dbReference type="ARBA" id="ARBA00022723"/>
    </source>
</evidence>
<dbReference type="PROSITE" id="PS00690">
    <property type="entry name" value="DEAH_ATP_HELICASE"/>
    <property type="match status" value="1"/>
</dbReference>
<feature type="domain" description="Chromo" evidence="14">
    <location>
        <begin position="543"/>
        <end position="579"/>
    </location>
</feature>
<dbReference type="InterPro" id="IPR002464">
    <property type="entry name" value="DNA/RNA_helicase_DEAH_CS"/>
</dbReference>
<dbReference type="SUPFAM" id="SSF52540">
    <property type="entry name" value="P-loop containing nucleoside triphosphate hydrolases"/>
    <property type="match status" value="2"/>
</dbReference>
<dbReference type="InterPro" id="IPR049730">
    <property type="entry name" value="SNF2/RAD54-like_C"/>
</dbReference>
<evidence type="ECO:0000256" key="2">
    <source>
        <dbReference type="ARBA" id="ARBA00007025"/>
    </source>
</evidence>
<dbReference type="SUPFAM" id="SSF57903">
    <property type="entry name" value="FYVE/PHD zinc finger"/>
    <property type="match status" value="1"/>
</dbReference>
<evidence type="ECO:0000256" key="9">
    <source>
        <dbReference type="ARBA" id="ARBA00022840"/>
    </source>
</evidence>
<dbReference type="PROSITE" id="PS51194">
    <property type="entry name" value="HELICASE_CTER"/>
    <property type="match status" value="1"/>
</dbReference>
<evidence type="ECO:0000259" key="15">
    <source>
        <dbReference type="PROSITE" id="PS50016"/>
    </source>
</evidence>
<dbReference type="EMBL" id="JACTAM010000011">
    <property type="protein sequence ID" value="KAI2659125.1"/>
    <property type="molecule type" value="Genomic_DNA"/>
</dbReference>
<dbReference type="Gene3D" id="3.40.50.10810">
    <property type="entry name" value="Tandem AAA-ATPase domain"/>
    <property type="match status" value="1"/>
</dbReference>
<feature type="domain" description="Chromo" evidence="14">
    <location>
        <begin position="433"/>
        <end position="505"/>
    </location>
</feature>
<evidence type="ECO:0000259" key="17">
    <source>
        <dbReference type="PROSITE" id="PS51194"/>
    </source>
</evidence>
<keyword evidence="4" id="KW-0677">Repeat</keyword>
<dbReference type="Gene3D" id="3.40.50.300">
    <property type="entry name" value="P-loop containing nucleotide triphosphate hydrolases"/>
    <property type="match status" value="1"/>
</dbReference>
<feature type="compositionally biased region" description="Basic and acidic residues" evidence="13">
    <location>
        <begin position="1457"/>
        <end position="1472"/>
    </location>
</feature>
<evidence type="ECO:0000256" key="6">
    <source>
        <dbReference type="ARBA" id="ARBA00022771"/>
    </source>
</evidence>
<dbReference type="PROSITE" id="PS50013">
    <property type="entry name" value="CHROMO_2"/>
    <property type="match status" value="2"/>
</dbReference>
<feature type="region of interest" description="Disordered" evidence="13">
    <location>
        <begin position="63"/>
        <end position="141"/>
    </location>
</feature>
<dbReference type="CDD" id="cd18793">
    <property type="entry name" value="SF2_C_SNF"/>
    <property type="match status" value="1"/>
</dbReference>
<comment type="subcellular location">
    <subcellularLocation>
        <location evidence="1">Nucleus</location>
    </subcellularLocation>
</comment>
<evidence type="ECO:0000256" key="10">
    <source>
        <dbReference type="ARBA" id="ARBA00023242"/>
    </source>
</evidence>
<dbReference type="Proteomes" id="UP000830375">
    <property type="component" value="Unassembled WGS sequence"/>
</dbReference>
<evidence type="ECO:0000256" key="8">
    <source>
        <dbReference type="ARBA" id="ARBA00022833"/>
    </source>
</evidence>
<feature type="domain" description="PHD-type" evidence="15">
    <location>
        <begin position="336"/>
        <end position="383"/>
    </location>
</feature>
<dbReference type="SMART" id="SM00298">
    <property type="entry name" value="CHROMO"/>
    <property type="match status" value="2"/>
</dbReference>
<evidence type="ECO:0000256" key="7">
    <source>
        <dbReference type="ARBA" id="ARBA00022801"/>
    </source>
</evidence>
<dbReference type="InterPro" id="IPR009462">
    <property type="entry name" value="CHD_II_SANT-like"/>
</dbReference>
<dbReference type="InterPro" id="IPR000330">
    <property type="entry name" value="SNF2_N"/>
</dbReference>
<dbReference type="SMART" id="SM01146">
    <property type="entry name" value="DUF1086"/>
    <property type="match status" value="1"/>
</dbReference>
<dbReference type="SMART" id="SM00490">
    <property type="entry name" value="HELICc"/>
    <property type="match status" value="1"/>
</dbReference>
<dbReference type="CDD" id="cd18662">
    <property type="entry name" value="CD2_tandem_CHD3-4_like"/>
    <property type="match status" value="1"/>
</dbReference>
<dbReference type="InterPro" id="IPR016197">
    <property type="entry name" value="Chromo-like_dom_sf"/>
</dbReference>
<dbReference type="SUPFAM" id="SSF54160">
    <property type="entry name" value="Chromo domain-like"/>
    <property type="match status" value="2"/>
</dbReference>
<feature type="compositionally biased region" description="Basic and acidic residues" evidence="13">
    <location>
        <begin position="1487"/>
        <end position="1509"/>
    </location>
</feature>
<dbReference type="InterPro" id="IPR038718">
    <property type="entry name" value="SNF2-like_sf"/>
</dbReference>
<evidence type="ECO:0000256" key="1">
    <source>
        <dbReference type="ARBA" id="ARBA00004123"/>
    </source>
</evidence>
<feature type="compositionally biased region" description="Polar residues" evidence="13">
    <location>
        <begin position="1269"/>
        <end position="1278"/>
    </location>
</feature>
<keyword evidence="9" id="KW-0067">ATP-binding</keyword>
<dbReference type="InterPro" id="IPR013083">
    <property type="entry name" value="Znf_RING/FYVE/PHD"/>
</dbReference>
<dbReference type="InterPro" id="IPR014001">
    <property type="entry name" value="Helicase_ATP-bd"/>
</dbReference>
<gene>
    <name evidence="18" type="ORF">H4Q32_023343</name>
</gene>
<dbReference type="Pfam" id="PF06465">
    <property type="entry name" value="DUF1087"/>
    <property type="match status" value="1"/>
</dbReference>
<organism evidence="18 19">
    <name type="scientific">Labeo rohita</name>
    <name type="common">Indian major carp</name>
    <name type="synonym">Cyprinus rohita</name>
    <dbReference type="NCBI Taxonomy" id="84645"/>
    <lineage>
        <taxon>Eukaryota</taxon>
        <taxon>Metazoa</taxon>
        <taxon>Chordata</taxon>
        <taxon>Craniata</taxon>
        <taxon>Vertebrata</taxon>
        <taxon>Euteleostomi</taxon>
        <taxon>Actinopterygii</taxon>
        <taxon>Neopterygii</taxon>
        <taxon>Teleostei</taxon>
        <taxon>Ostariophysi</taxon>
        <taxon>Cypriniformes</taxon>
        <taxon>Cyprinidae</taxon>
        <taxon>Labeoninae</taxon>
        <taxon>Labeonini</taxon>
        <taxon>Labeo</taxon>
    </lineage>
</organism>
<keyword evidence="5" id="KW-0547">Nucleotide-binding</keyword>
<evidence type="ECO:0000256" key="5">
    <source>
        <dbReference type="ARBA" id="ARBA00022741"/>
    </source>
</evidence>